<feature type="transmembrane region" description="Helical" evidence="2">
    <location>
        <begin position="12"/>
        <end position="34"/>
    </location>
</feature>
<dbReference type="HOGENOM" id="CLU_893601_0_0_3"/>
<dbReference type="EMBL" id="CP003587">
    <property type="protein sequence ID" value="AGY58772.1"/>
    <property type="molecule type" value="Genomic_DNA"/>
</dbReference>
<evidence type="ECO:0000313" key="4">
    <source>
        <dbReference type="EMBL" id="AGY58772.1"/>
    </source>
</evidence>
<reference evidence="4 5" key="1">
    <citation type="journal article" date="2013" name="PLoS ONE">
        <title>Cultivation and Complete Genome Sequencing of Gloeobacter kilaueensis sp. nov., from a Lava Cave in Kilauea Caldera, Hawai'i.</title>
        <authorList>
            <person name="Saw J.H."/>
            <person name="Schatz M."/>
            <person name="Brown M.V."/>
            <person name="Kunkel D.D."/>
            <person name="Foster J.S."/>
            <person name="Shick H."/>
            <person name="Christensen S."/>
            <person name="Hou S."/>
            <person name="Wan X."/>
            <person name="Donachie S.P."/>
        </authorList>
    </citation>
    <scope>NUCLEOTIDE SEQUENCE [LARGE SCALE GENOMIC DNA]</scope>
    <source>
        <strain evidence="5">JS</strain>
    </source>
</reference>
<dbReference type="GO" id="GO:0004222">
    <property type="term" value="F:metalloendopeptidase activity"/>
    <property type="evidence" value="ECO:0007669"/>
    <property type="project" value="TreeGrafter"/>
</dbReference>
<dbReference type="eggNOG" id="COG0739">
    <property type="taxonomic scope" value="Bacteria"/>
</dbReference>
<feature type="region of interest" description="Disordered" evidence="1">
    <location>
        <begin position="44"/>
        <end position="68"/>
    </location>
</feature>
<dbReference type="SUPFAM" id="SSF51261">
    <property type="entry name" value="Duplicated hybrid motif"/>
    <property type="match status" value="1"/>
</dbReference>
<feature type="compositionally biased region" description="Basic and acidic residues" evidence="1">
    <location>
        <begin position="44"/>
        <end position="57"/>
    </location>
</feature>
<proteinExistence type="predicted"/>
<name>U5QIF7_GLOK1</name>
<accession>U5QIF7</accession>
<dbReference type="CDD" id="cd12797">
    <property type="entry name" value="M23_peptidase"/>
    <property type="match status" value="1"/>
</dbReference>
<evidence type="ECO:0000256" key="2">
    <source>
        <dbReference type="SAM" id="Phobius"/>
    </source>
</evidence>
<evidence type="ECO:0000259" key="3">
    <source>
        <dbReference type="Pfam" id="PF01551"/>
    </source>
</evidence>
<dbReference type="PANTHER" id="PTHR21666">
    <property type="entry name" value="PEPTIDASE-RELATED"/>
    <property type="match status" value="1"/>
</dbReference>
<dbReference type="PANTHER" id="PTHR21666:SF290">
    <property type="entry name" value="PEPTIDASE M23 DOMAIN PROTEIN"/>
    <property type="match status" value="1"/>
</dbReference>
<dbReference type="PATRIC" id="fig|1183438.3.peg.2488"/>
<keyword evidence="5" id="KW-1185">Reference proteome</keyword>
<dbReference type="InterPro" id="IPR050570">
    <property type="entry name" value="Cell_wall_metabolism_enzyme"/>
</dbReference>
<dbReference type="STRING" id="1183438.GKIL_2526"/>
<dbReference type="RefSeq" id="WP_023173958.1">
    <property type="nucleotide sequence ID" value="NC_022600.1"/>
</dbReference>
<dbReference type="Proteomes" id="UP000017396">
    <property type="component" value="Chromosome"/>
</dbReference>
<feature type="compositionally biased region" description="Polar residues" evidence="1">
    <location>
        <begin position="58"/>
        <end position="68"/>
    </location>
</feature>
<feature type="domain" description="M23ase beta-sheet core" evidence="3">
    <location>
        <begin position="116"/>
        <end position="200"/>
    </location>
</feature>
<dbReference type="KEGG" id="glj:GKIL_2526"/>
<organism evidence="4 5">
    <name type="scientific">Gloeobacter kilaueensis (strain ATCC BAA-2537 / CCAP 1431/1 / ULC 316 / JS1)</name>
    <dbReference type="NCBI Taxonomy" id="1183438"/>
    <lineage>
        <taxon>Bacteria</taxon>
        <taxon>Bacillati</taxon>
        <taxon>Cyanobacteriota</taxon>
        <taxon>Cyanophyceae</taxon>
        <taxon>Gloeobacterales</taxon>
        <taxon>Gloeobacteraceae</taxon>
        <taxon>Gloeobacter</taxon>
    </lineage>
</organism>
<evidence type="ECO:0000256" key="1">
    <source>
        <dbReference type="SAM" id="MobiDB-lite"/>
    </source>
</evidence>
<protein>
    <submittedName>
        <fullName evidence="4">Peptidase</fullName>
    </submittedName>
</protein>
<dbReference type="InterPro" id="IPR016047">
    <property type="entry name" value="M23ase_b-sheet_dom"/>
</dbReference>
<evidence type="ECO:0000313" key="5">
    <source>
        <dbReference type="Proteomes" id="UP000017396"/>
    </source>
</evidence>
<dbReference type="OrthoDB" id="507840at2"/>
<keyword evidence="2" id="KW-1133">Transmembrane helix</keyword>
<keyword evidence="2" id="KW-0472">Membrane</keyword>
<sequence length="350" mass="37803">MPSRDQGSGCLSNLFVLFVLVAGAYFSGTLQPVLRFLMPSERRSAPVERKAESKRQQADPSPSVMNRPTVSLPALATAPGTATGVRFELPFVSGRCYRVSQGNNGQYSHHELSNRYAWDFSMPVGTPVTAAAAGQVIESAGPGAAEGSARSLLLDHGGGIYTLYAHLSQIKVKPGQRVSAGEVIALSGQDAGLLPHLHYGAFTLYPVLTSLPSRFGDDRQDKDEVPRQRQTYCATGIKQRRTNPVTALRANTFARQGIRLSTATPAHVLMVGQSYRLEGQSDRPLAPVYYQVRTTDGELLASDETYSNLQGYFGMNVQVRQGRPGEAITQLIYSDPNRMGSAVSAILAGR</sequence>
<dbReference type="Gene3D" id="2.70.70.10">
    <property type="entry name" value="Glucose Permease (Domain IIA)"/>
    <property type="match status" value="1"/>
</dbReference>
<keyword evidence="2" id="KW-0812">Transmembrane</keyword>
<dbReference type="InterPro" id="IPR011055">
    <property type="entry name" value="Dup_hybrid_motif"/>
</dbReference>
<gene>
    <name evidence="4" type="ORF">GKIL_2526</name>
</gene>
<dbReference type="Pfam" id="PF01551">
    <property type="entry name" value="Peptidase_M23"/>
    <property type="match status" value="1"/>
</dbReference>
<dbReference type="AlphaFoldDB" id="U5QIF7"/>